<comment type="caution">
    <text evidence="1">The sequence shown here is derived from an EMBL/GenBank/DDBJ whole genome shotgun (WGS) entry which is preliminary data.</text>
</comment>
<evidence type="ECO:0008006" key="3">
    <source>
        <dbReference type="Google" id="ProtNLM"/>
    </source>
</evidence>
<evidence type="ECO:0000313" key="2">
    <source>
        <dbReference type="Proteomes" id="UP001285441"/>
    </source>
</evidence>
<reference evidence="1" key="1">
    <citation type="journal article" date="2023" name="Mol. Phylogenet. Evol.">
        <title>Genome-scale phylogeny and comparative genomics of the fungal order Sordariales.</title>
        <authorList>
            <person name="Hensen N."/>
            <person name="Bonometti L."/>
            <person name="Westerberg I."/>
            <person name="Brannstrom I.O."/>
            <person name="Guillou S."/>
            <person name="Cros-Aarteil S."/>
            <person name="Calhoun S."/>
            <person name="Haridas S."/>
            <person name="Kuo A."/>
            <person name="Mondo S."/>
            <person name="Pangilinan J."/>
            <person name="Riley R."/>
            <person name="LaButti K."/>
            <person name="Andreopoulos B."/>
            <person name="Lipzen A."/>
            <person name="Chen C."/>
            <person name="Yan M."/>
            <person name="Daum C."/>
            <person name="Ng V."/>
            <person name="Clum A."/>
            <person name="Steindorff A."/>
            <person name="Ohm R.A."/>
            <person name="Martin F."/>
            <person name="Silar P."/>
            <person name="Natvig D.O."/>
            <person name="Lalanne C."/>
            <person name="Gautier V."/>
            <person name="Ament-Velasquez S.L."/>
            <person name="Kruys A."/>
            <person name="Hutchinson M.I."/>
            <person name="Powell A.J."/>
            <person name="Barry K."/>
            <person name="Miller A.N."/>
            <person name="Grigoriev I.V."/>
            <person name="Debuchy R."/>
            <person name="Gladieux P."/>
            <person name="Hiltunen Thoren M."/>
            <person name="Johannesson H."/>
        </authorList>
    </citation>
    <scope>NUCLEOTIDE SEQUENCE</scope>
    <source>
        <strain evidence="1">CBS 232.78</strain>
    </source>
</reference>
<keyword evidence="2" id="KW-1185">Reference proteome</keyword>
<accession>A0AAE0NYS7</accession>
<proteinExistence type="predicted"/>
<gene>
    <name evidence="1" type="ORF">B0H63DRAFT_507373</name>
</gene>
<organism evidence="1 2">
    <name type="scientific">Podospora didyma</name>
    <dbReference type="NCBI Taxonomy" id="330526"/>
    <lineage>
        <taxon>Eukaryota</taxon>
        <taxon>Fungi</taxon>
        <taxon>Dikarya</taxon>
        <taxon>Ascomycota</taxon>
        <taxon>Pezizomycotina</taxon>
        <taxon>Sordariomycetes</taxon>
        <taxon>Sordariomycetidae</taxon>
        <taxon>Sordariales</taxon>
        <taxon>Podosporaceae</taxon>
        <taxon>Podospora</taxon>
    </lineage>
</organism>
<dbReference type="Proteomes" id="UP001285441">
    <property type="component" value="Unassembled WGS sequence"/>
</dbReference>
<protein>
    <recommendedName>
        <fullName evidence="3">Heterokaryon incompatibility domain-containing protein</fullName>
    </recommendedName>
</protein>
<evidence type="ECO:0000313" key="1">
    <source>
        <dbReference type="EMBL" id="KAK3389895.1"/>
    </source>
</evidence>
<sequence>MRDLCERRYWRRMWIIPEILQARRITVGCGNKSFAWNDFEALYLRLKTLGDPGWLVHHEFATSVLQSPACVMAW</sequence>
<dbReference type="EMBL" id="JAULSW010000002">
    <property type="protein sequence ID" value="KAK3389895.1"/>
    <property type="molecule type" value="Genomic_DNA"/>
</dbReference>
<name>A0AAE0NYS7_9PEZI</name>
<reference evidence="1" key="2">
    <citation type="submission" date="2023-06" db="EMBL/GenBank/DDBJ databases">
        <authorList>
            <consortium name="Lawrence Berkeley National Laboratory"/>
            <person name="Haridas S."/>
            <person name="Hensen N."/>
            <person name="Bonometti L."/>
            <person name="Westerberg I."/>
            <person name="Brannstrom I.O."/>
            <person name="Guillou S."/>
            <person name="Cros-Aarteil S."/>
            <person name="Calhoun S."/>
            <person name="Kuo A."/>
            <person name="Mondo S."/>
            <person name="Pangilinan J."/>
            <person name="Riley R."/>
            <person name="LaButti K."/>
            <person name="Andreopoulos B."/>
            <person name="Lipzen A."/>
            <person name="Chen C."/>
            <person name="Yanf M."/>
            <person name="Daum C."/>
            <person name="Ng V."/>
            <person name="Clum A."/>
            <person name="Steindorff A."/>
            <person name="Ohm R."/>
            <person name="Martin F."/>
            <person name="Silar P."/>
            <person name="Natvig D."/>
            <person name="Lalanne C."/>
            <person name="Gautier V."/>
            <person name="Ament-velasquez S.L."/>
            <person name="Kruys A."/>
            <person name="Hutchinson M.I."/>
            <person name="Powell A.J."/>
            <person name="Barry K."/>
            <person name="Miller A.N."/>
            <person name="Grigoriev I.V."/>
            <person name="Debuchy R."/>
            <person name="Gladieux P."/>
            <person name="Thoren M.H."/>
            <person name="Johannesson H."/>
        </authorList>
    </citation>
    <scope>NUCLEOTIDE SEQUENCE</scope>
    <source>
        <strain evidence="1">CBS 232.78</strain>
    </source>
</reference>
<dbReference type="AlphaFoldDB" id="A0AAE0NYS7"/>